<dbReference type="EMBL" id="BGZK01000155">
    <property type="protein sequence ID" value="GBP23978.1"/>
    <property type="molecule type" value="Genomic_DNA"/>
</dbReference>
<dbReference type="Gene3D" id="3.40.309.10">
    <property type="entry name" value="Aldehyde Dehydrogenase, Chain A, domain 2"/>
    <property type="match status" value="1"/>
</dbReference>
<dbReference type="Proteomes" id="UP000299102">
    <property type="component" value="Unassembled WGS sequence"/>
</dbReference>
<protein>
    <submittedName>
        <fullName evidence="1">Uncharacterized protein</fullName>
    </submittedName>
</protein>
<keyword evidence="2" id="KW-1185">Reference proteome</keyword>
<dbReference type="GO" id="GO:0016620">
    <property type="term" value="F:oxidoreductase activity, acting on the aldehyde or oxo group of donors, NAD or NADP as acceptor"/>
    <property type="evidence" value="ECO:0007669"/>
    <property type="project" value="InterPro"/>
</dbReference>
<evidence type="ECO:0000313" key="1">
    <source>
        <dbReference type="EMBL" id="GBP23978.1"/>
    </source>
</evidence>
<name>A0A4C1UC84_EUMVA</name>
<comment type="caution">
    <text evidence="1">The sequence shown here is derived from an EMBL/GenBank/DDBJ whole genome shotgun (WGS) entry which is preliminary data.</text>
</comment>
<dbReference type="InterPro" id="IPR016163">
    <property type="entry name" value="Ald_DH_C"/>
</dbReference>
<accession>A0A4C1UC84</accession>
<organism evidence="1 2">
    <name type="scientific">Eumeta variegata</name>
    <name type="common">Bagworm moth</name>
    <name type="synonym">Eumeta japonica</name>
    <dbReference type="NCBI Taxonomy" id="151549"/>
    <lineage>
        <taxon>Eukaryota</taxon>
        <taxon>Metazoa</taxon>
        <taxon>Ecdysozoa</taxon>
        <taxon>Arthropoda</taxon>
        <taxon>Hexapoda</taxon>
        <taxon>Insecta</taxon>
        <taxon>Pterygota</taxon>
        <taxon>Neoptera</taxon>
        <taxon>Endopterygota</taxon>
        <taxon>Lepidoptera</taxon>
        <taxon>Glossata</taxon>
        <taxon>Ditrysia</taxon>
        <taxon>Tineoidea</taxon>
        <taxon>Psychidae</taxon>
        <taxon>Oiketicinae</taxon>
        <taxon>Eumeta</taxon>
    </lineage>
</organism>
<proteinExistence type="predicted"/>
<dbReference type="AlphaFoldDB" id="A0A4C1UC84"/>
<reference evidence="1 2" key="1">
    <citation type="journal article" date="2019" name="Commun. Biol.">
        <title>The bagworm genome reveals a unique fibroin gene that provides high tensile strength.</title>
        <authorList>
            <person name="Kono N."/>
            <person name="Nakamura H."/>
            <person name="Ohtoshi R."/>
            <person name="Tomita M."/>
            <person name="Numata K."/>
            <person name="Arakawa K."/>
        </authorList>
    </citation>
    <scope>NUCLEOTIDE SEQUENCE [LARGE SCALE GENOMIC DNA]</scope>
</reference>
<gene>
    <name evidence="1" type="ORF">EVAR_17618_1</name>
</gene>
<sequence>MNKSTPARWARSHENLSFTAMISSTVPLKLADVIFGPIQSILKFETLDEVIDRANDAPTTGWRPASSPTTSKRRCSSANTRKLAQSGSLYFISSFQLVDVHCRIWISDNGRPLKILGRRQGVVCCRRSPLAPPYLPTSGLYYGH</sequence>
<evidence type="ECO:0000313" key="2">
    <source>
        <dbReference type="Proteomes" id="UP000299102"/>
    </source>
</evidence>